<dbReference type="GO" id="GO:0003677">
    <property type="term" value="F:DNA binding"/>
    <property type="evidence" value="ECO:0007669"/>
    <property type="project" value="InterPro"/>
</dbReference>
<dbReference type="InterPro" id="IPR002104">
    <property type="entry name" value="Integrase_catalytic"/>
</dbReference>
<evidence type="ECO:0000256" key="1">
    <source>
        <dbReference type="ARBA" id="ARBA00023172"/>
    </source>
</evidence>
<keyword evidence="5" id="KW-1185">Reference proteome</keyword>
<evidence type="ECO:0000256" key="2">
    <source>
        <dbReference type="SAM" id="Coils"/>
    </source>
</evidence>
<dbReference type="RefSeq" id="WP_118646635.1">
    <property type="nucleotide sequence ID" value="NZ_CP060635.1"/>
</dbReference>
<accession>A0A7G9GAM9</accession>
<dbReference type="CDD" id="cd00397">
    <property type="entry name" value="DNA_BRE_C"/>
    <property type="match status" value="1"/>
</dbReference>
<keyword evidence="2" id="KW-0175">Coiled coil</keyword>
<reference evidence="4 5" key="1">
    <citation type="submission" date="2020-08" db="EMBL/GenBank/DDBJ databases">
        <authorList>
            <person name="Liu C."/>
            <person name="Sun Q."/>
        </authorList>
    </citation>
    <scope>NUCLEOTIDE SEQUENCE [LARGE SCALE GENOMIC DNA]</scope>
    <source>
        <strain evidence="4 5">NSJ-29</strain>
    </source>
</reference>
<gene>
    <name evidence="4" type="ORF">H9Q79_13200</name>
</gene>
<dbReference type="AlphaFoldDB" id="A0A7G9GAM9"/>
<dbReference type="KEGG" id="whj:H9Q79_13200"/>
<dbReference type="Proteomes" id="UP000515860">
    <property type="component" value="Chromosome"/>
</dbReference>
<feature type="domain" description="Tyr recombinase" evidence="3">
    <location>
        <begin position="290"/>
        <end position="479"/>
    </location>
</feature>
<dbReference type="PANTHER" id="PTHR30349">
    <property type="entry name" value="PHAGE INTEGRASE-RELATED"/>
    <property type="match status" value="1"/>
</dbReference>
<dbReference type="Pfam" id="PF00589">
    <property type="entry name" value="Phage_integrase"/>
    <property type="match status" value="1"/>
</dbReference>
<dbReference type="SUPFAM" id="SSF56349">
    <property type="entry name" value="DNA breaking-rejoining enzymes"/>
    <property type="match status" value="1"/>
</dbReference>
<evidence type="ECO:0000313" key="4">
    <source>
        <dbReference type="EMBL" id="QNM07861.1"/>
    </source>
</evidence>
<feature type="coiled-coil region" evidence="2">
    <location>
        <begin position="294"/>
        <end position="321"/>
    </location>
</feature>
<dbReference type="EMBL" id="CP060635">
    <property type="protein sequence ID" value="QNM07861.1"/>
    <property type="molecule type" value="Genomic_DNA"/>
</dbReference>
<sequence length="496" mass="58275">MSRIYVKDLACYKNANAGQRRAALKRLSPDNYFDLDLLPTEGLKEEWRKYLTFRGEQLSLGSIRAELWPYHVLCRFLKEVYPGLERFLDEELLQMQKQLKKWMMKNGYNLTQSRYRRELGKKIVERSQIPRSLDSIYDFLSIEEMIETEKDVWNLEELGFPVRNNPVHRLQSLNFRGIAQKGIRVEVKRAAAATLHYLAAATVQQQLRAVKRLAEFLQVRYPKVQSLLEMTRDQWEDYLVFLNTEVSGKKSFRSELSSLKSLIETVGKVYENSSLSQVILAGDIPAREGLTPRNGYTDRELQKLNEEITQLQEQIARVLILHQILANRISETLTLKQDCLVKRNGHMMVQIFEVKTQRTCYKPVNQDTIALLQKAIEYTRRKYGNTEYVFVNDRHPNEPMNYAYIQYHLMKMIQEKDLKTDQGQLFGVWTHKFRHSFAKRMTEMHVDDCTIAELLGHRGTQAVRYYRKFGNQALADETREVRSSIDDILSIIVKDW</sequence>
<evidence type="ECO:0000313" key="5">
    <source>
        <dbReference type="Proteomes" id="UP000515860"/>
    </source>
</evidence>
<dbReference type="GO" id="GO:0015074">
    <property type="term" value="P:DNA integration"/>
    <property type="evidence" value="ECO:0007669"/>
    <property type="project" value="InterPro"/>
</dbReference>
<dbReference type="InterPro" id="IPR011010">
    <property type="entry name" value="DNA_brk_join_enz"/>
</dbReference>
<proteinExistence type="predicted"/>
<evidence type="ECO:0000259" key="3">
    <source>
        <dbReference type="PROSITE" id="PS51898"/>
    </source>
</evidence>
<keyword evidence="1" id="KW-0233">DNA recombination</keyword>
<organism evidence="4 5">
    <name type="scientific">Wansuia hejianensis</name>
    <dbReference type="NCBI Taxonomy" id="2763667"/>
    <lineage>
        <taxon>Bacteria</taxon>
        <taxon>Bacillati</taxon>
        <taxon>Bacillota</taxon>
        <taxon>Clostridia</taxon>
        <taxon>Lachnospirales</taxon>
        <taxon>Lachnospiraceae</taxon>
        <taxon>Wansuia</taxon>
    </lineage>
</organism>
<name>A0A7G9GAM9_9FIRM</name>
<dbReference type="PROSITE" id="PS51898">
    <property type="entry name" value="TYR_RECOMBINASE"/>
    <property type="match status" value="1"/>
</dbReference>
<dbReference type="GO" id="GO:0006310">
    <property type="term" value="P:DNA recombination"/>
    <property type="evidence" value="ECO:0007669"/>
    <property type="project" value="UniProtKB-KW"/>
</dbReference>
<protein>
    <submittedName>
        <fullName evidence="4">Site-specific integrase</fullName>
    </submittedName>
</protein>
<dbReference type="InterPro" id="IPR050090">
    <property type="entry name" value="Tyrosine_recombinase_XerCD"/>
</dbReference>
<dbReference type="Gene3D" id="1.10.443.10">
    <property type="entry name" value="Intergrase catalytic core"/>
    <property type="match status" value="1"/>
</dbReference>
<dbReference type="InterPro" id="IPR013762">
    <property type="entry name" value="Integrase-like_cat_sf"/>
</dbReference>